<dbReference type="FunFam" id="3.40.50.1220:FF:000001">
    <property type="entry name" value="Electron transfer flavoprotein, alpha subunit"/>
    <property type="match status" value="1"/>
</dbReference>
<keyword evidence="4" id="KW-0479">Metal-binding</keyword>
<evidence type="ECO:0000256" key="11">
    <source>
        <dbReference type="ARBA" id="ARBA00079299"/>
    </source>
</evidence>
<dbReference type="SUPFAM" id="SSF52467">
    <property type="entry name" value="DHS-like NAD/FAD-binding domain"/>
    <property type="match status" value="1"/>
</dbReference>
<evidence type="ECO:0000256" key="1">
    <source>
        <dbReference type="ARBA" id="ARBA00005817"/>
    </source>
</evidence>
<evidence type="ECO:0000259" key="13">
    <source>
        <dbReference type="PROSITE" id="PS51379"/>
    </source>
</evidence>
<dbReference type="PROSITE" id="PS00198">
    <property type="entry name" value="4FE4S_FER_1"/>
    <property type="match status" value="1"/>
</dbReference>
<feature type="binding site" evidence="12">
    <location>
        <begin position="309"/>
        <end position="310"/>
    </location>
    <ligand>
        <name>FAD</name>
        <dbReference type="ChEBI" id="CHEBI:57692"/>
    </ligand>
</feature>
<dbReference type="RefSeq" id="WP_307633363.1">
    <property type="nucleotide sequence ID" value="NZ_JAPHEH010000001.1"/>
</dbReference>
<dbReference type="SUPFAM" id="SSF52402">
    <property type="entry name" value="Adenine nucleotide alpha hydrolases-like"/>
    <property type="match status" value="1"/>
</dbReference>
<feature type="domain" description="4Fe-4S ferredoxin-type" evidence="13">
    <location>
        <begin position="30"/>
        <end position="57"/>
    </location>
</feature>
<dbReference type="Pfam" id="PF01012">
    <property type="entry name" value="ETF"/>
    <property type="match status" value="1"/>
</dbReference>
<dbReference type="SMART" id="SM00893">
    <property type="entry name" value="ETF"/>
    <property type="match status" value="1"/>
</dbReference>
<dbReference type="AlphaFoldDB" id="A0A9X4MHE6"/>
<dbReference type="GO" id="GO:0050660">
    <property type="term" value="F:flavin adenine dinucleotide binding"/>
    <property type="evidence" value="ECO:0007669"/>
    <property type="project" value="InterPro"/>
</dbReference>
<feature type="binding site" evidence="12">
    <location>
        <position position="361"/>
    </location>
    <ligand>
        <name>FAD</name>
        <dbReference type="ChEBI" id="CHEBI:57692"/>
    </ligand>
</feature>
<dbReference type="PROSITE" id="PS51379">
    <property type="entry name" value="4FE4S_FER_2"/>
    <property type="match status" value="2"/>
</dbReference>
<evidence type="ECO:0000256" key="8">
    <source>
        <dbReference type="ARBA" id="ARBA00023014"/>
    </source>
</evidence>
<comment type="caution">
    <text evidence="14">The sequence shown here is derived from an EMBL/GenBank/DDBJ whole genome shotgun (WGS) entry which is preliminary data.</text>
</comment>
<dbReference type="InterPro" id="IPR017900">
    <property type="entry name" value="4Fe4S_Fe_S_CS"/>
</dbReference>
<comment type="function">
    <text evidence="9">The electron transfer flavoprotein serves as a specific electron acceptor for other dehydrogenases. It transfers the electrons to the main respiratory chain via ETF-ubiquinone oxidoreductase (ETF dehydrogenase).</text>
</comment>
<keyword evidence="2" id="KW-0813">Transport</keyword>
<dbReference type="GO" id="GO:0046872">
    <property type="term" value="F:metal ion binding"/>
    <property type="evidence" value="ECO:0007669"/>
    <property type="project" value="UniProtKB-KW"/>
</dbReference>
<feature type="binding site" evidence="12">
    <location>
        <position position="284"/>
    </location>
    <ligand>
        <name>FAD</name>
        <dbReference type="ChEBI" id="CHEBI:57692"/>
    </ligand>
</feature>
<dbReference type="Pfam" id="PF00037">
    <property type="entry name" value="Fer4"/>
    <property type="match status" value="2"/>
</dbReference>
<evidence type="ECO:0000256" key="5">
    <source>
        <dbReference type="ARBA" id="ARBA00022827"/>
    </source>
</evidence>
<dbReference type="Gene3D" id="3.40.50.620">
    <property type="entry name" value="HUPs"/>
    <property type="match status" value="1"/>
</dbReference>
<evidence type="ECO:0000256" key="9">
    <source>
        <dbReference type="ARBA" id="ARBA00025649"/>
    </source>
</evidence>
<evidence type="ECO:0000256" key="2">
    <source>
        <dbReference type="ARBA" id="ARBA00022448"/>
    </source>
</evidence>
<evidence type="ECO:0000256" key="12">
    <source>
        <dbReference type="PIRSR" id="PIRSR000089-1"/>
    </source>
</evidence>
<dbReference type="PIRSF" id="PIRSF000089">
    <property type="entry name" value="Electra_flavoP_a"/>
    <property type="match status" value="1"/>
</dbReference>
<dbReference type="GO" id="GO:0051536">
    <property type="term" value="F:iron-sulfur cluster binding"/>
    <property type="evidence" value="ECO:0007669"/>
    <property type="project" value="UniProtKB-KW"/>
</dbReference>
<protein>
    <recommendedName>
        <fullName evidence="10">Electron transfer flavoprotein subunit alpha</fullName>
    </recommendedName>
    <alternativeName>
        <fullName evidence="11">Electron transfer flavoprotein large subunit</fullName>
    </alternativeName>
</protein>
<reference evidence="14" key="2">
    <citation type="submission" date="2022-10" db="EMBL/GenBank/DDBJ databases">
        <authorList>
            <person name="Aronson H.S."/>
        </authorList>
    </citation>
    <scope>NUCLEOTIDE SEQUENCE</scope>
    <source>
        <strain evidence="14">RS19-109</strain>
    </source>
</reference>
<keyword evidence="15" id="KW-1185">Reference proteome</keyword>
<dbReference type="InterPro" id="IPR014731">
    <property type="entry name" value="ETF_asu_C"/>
</dbReference>
<keyword evidence="5 12" id="KW-0274">FAD</keyword>
<dbReference type="InterPro" id="IPR029035">
    <property type="entry name" value="DHS-like_NAD/FAD-binding_dom"/>
</dbReference>
<proteinExistence type="inferred from homology"/>
<dbReference type="PANTHER" id="PTHR43153:SF1">
    <property type="entry name" value="ELECTRON TRANSFER FLAVOPROTEIN SUBUNIT ALPHA, MITOCHONDRIAL"/>
    <property type="match status" value="1"/>
</dbReference>
<evidence type="ECO:0000313" key="14">
    <source>
        <dbReference type="EMBL" id="MDG4476396.1"/>
    </source>
</evidence>
<dbReference type="InterPro" id="IPR033947">
    <property type="entry name" value="ETF_alpha_N"/>
</dbReference>
<dbReference type="Gene3D" id="3.30.70.20">
    <property type="match status" value="1"/>
</dbReference>
<comment type="similarity">
    <text evidence="1">Belongs to the ETF alpha-subunit/FixB family.</text>
</comment>
<dbReference type="InterPro" id="IPR001308">
    <property type="entry name" value="ETF_a/FixB"/>
</dbReference>
<dbReference type="GO" id="GO:0009055">
    <property type="term" value="F:electron transfer activity"/>
    <property type="evidence" value="ECO:0007669"/>
    <property type="project" value="InterPro"/>
</dbReference>
<feature type="binding site" evidence="12">
    <location>
        <begin position="323"/>
        <end position="327"/>
    </location>
    <ligand>
        <name>FAD</name>
        <dbReference type="ChEBI" id="CHEBI:57692"/>
    </ligand>
</feature>
<dbReference type="SUPFAM" id="SSF54862">
    <property type="entry name" value="4Fe-4S ferredoxins"/>
    <property type="match status" value="1"/>
</dbReference>
<dbReference type="InterPro" id="IPR018206">
    <property type="entry name" value="ETF_asu_C_CS"/>
</dbReference>
<evidence type="ECO:0000256" key="7">
    <source>
        <dbReference type="ARBA" id="ARBA00023004"/>
    </source>
</evidence>
<evidence type="ECO:0000256" key="10">
    <source>
        <dbReference type="ARBA" id="ARBA00068674"/>
    </source>
</evidence>
<feature type="domain" description="4Fe-4S ferredoxin-type" evidence="13">
    <location>
        <begin position="1"/>
        <end position="29"/>
    </location>
</feature>
<reference evidence="14" key="1">
    <citation type="journal article" date="2022" name="bioRxiv">
        <title>Thiovibrio frasassiensisgen. nov., sp. nov., an autotrophic, elemental sulfur disproportionating bacterium isolated from sulfidic karst sediment, and proposal of Thiovibrionaceae fam. nov.</title>
        <authorList>
            <person name="Aronson H."/>
            <person name="Thomas C."/>
            <person name="Bhattacharyya M."/>
            <person name="Eckstein S."/>
            <person name="Jensen S."/>
            <person name="Barco R."/>
            <person name="Macalady J."/>
            <person name="Amend J."/>
        </authorList>
    </citation>
    <scope>NUCLEOTIDE SEQUENCE</scope>
    <source>
        <strain evidence="14">RS19-109</strain>
    </source>
</reference>
<keyword evidence="8" id="KW-0411">Iron-sulfur</keyword>
<keyword evidence="7" id="KW-0408">Iron</keyword>
<dbReference type="EMBL" id="JAPHEH010000001">
    <property type="protein sequence ID" value="MDG4476396.1"/>
    <property type="molecule type" value="Genomic_DNA"/>
</dbReference>
<accession>A0A9X4MHE6</accession>
<keyword evidence="3" id="KW-0285">Flavoprotein</keyword>
<dbReference type="CDD" id="cd01715">
    <property type="entry name" value="ETF_alpha"/>
    <property type="match status" value="1"/>
</dbReference>
<dbReference type="Pfam" id="PF00766">
    <property type="entry name" value="ETF_alpha"/>
    <property type="match status" value="1"/>
</dbReference>
<dbReference type="InterPro" id="IPR014730">
    <property type="entry name" value="ETF_a/b_N"/>
</dbReference>
<dbReference type="InterPro" id="IPR014729">
    <property type="entry name" value="Rossmann-like_a/b/a_fold"/>
</dbReference>
<comment type="cofactor">
    <cofactor evidence="12">
        <name>FAD</name>
        <dbReference type="ChEBI" id="CHEBI:57692"/>
    </cofactor>
    <text evidence="12">Binds 1 FAD per dimer.</text>
</comment>
<evidence type="ECO:0000256" key="6">
    <source>
        <dbReference type="ARBA" id="ARBA00022982"/>
    </source>
</evidence>
<dbReference type="Proteomes" id="UP001154240">
    <property type="component" value="Unassembled WGS sequence"/>
</dbReference>
<gene>
    <name evidence="14" type="ORF">OLX77_09535</name>
</gene>
<feature type="binding site" evidence="12">
    <location>
        <begin position="340"/>
        <end position="347"/>
    </location>
    <ligand>
        <name>FAD</name>
        <dbReference type="ChEBI" id="CHEBI:57692"/>
    </ligand>
</feature>
<dbReference type="Gene3D" id="3.40.50.1220">
    <property type="entry name" value="TPP-binding domain"/>
    <property type="match status" value="1"/>
</dbReference>
<dbReference type="GO" id="GO:0033539">
    <property type="term" value="P:fatty acid beta-oxidation using acyl-CoA dehydrogenase"/>
    <property type="evidence" value="ECO:0007669"/>
    <property type="project" value="TreeGrafter"/>
</dbReference>
<sequence>MLQIDIEACIGCGVCESTCTFGAIKVEGGVAVVGETCTLCGSCVDVCEVGALSIEREEKAIQGNLADWSGVWVYAECRHGRLAPVATELLGAGRKLAEKRGVSLSAVLLGSQIDGMAEELIAYGADKVFVVDDPALASFTDDAYGNALSALAKKHKPEIILAGATAIGRSFIPRVATTLATGLTADCTDLAIRDEDGALLQTRPAFGGNIMATIVCPHTRPQISTVRPLVMKPLIRDAARKGEIIAVNLDPATLKPRIKVLESVVEDLDRVNLSEADIVVAGGRGLENEKGFAMIRELADVLGGAVAASRAAVDSGWIPYPHQVGQTGKTVAPKIYIACGISGAIQHLVGMQSADTIIAINRDADAPIFDVATYGIVGDVFEIVPKLIEKFKERKNS</sequence>
<evidence type="ECO:0000256" key="3">
    <source>
        <dbReference type="ARBA" id="ARBA00022630"/>
    </source>
</evidence>
<dbReference type="PANTHER" id="PTHR43153">
    <property type="entry name" value="ELECTRON TRANSFER FLAVOPROTEIN ALPHA"/>
    <property type="match status" value="1"/>
</dbReference>
<evidence type="ECO:0000313" key="15">
    <source>
        <dbReference type="Proteomes" id="UP001154240"/>
    </source>
</evidence>
<name>A0A9X4MHE6_9BACT</name>
<organism evidence="14 15">
    <name type="scientific">Thiovibrio frasassiensis</name>
    <dbReference type="NCBI Taxonomy" id="2984131"/>
    <lineage>
        <taxon>Bacteria</taxon>
        <taxon>Pseudomonadati</taxon>
        <taxon>Thermodesulfobacteriota</taxon>
        <taxon>Desulfobulbia</taxon>
        <taxon>Desulfobulbales</taxon>
        <taxon>Thiovibrionaceae</taxon>
        <taxon>Thiovibrio</taxon>
    </lineage>
</organism>
<keyword evidence="6" id="KW-0249">Electron transport</keyword>
<dbReference type="InterPro" id="IPR017896">
    <property type="entry name" value="4Fe4S_Fe-S-bd"/>
</dbReference>
<evidence type="ECO:0000256" key="4">
    <source>
        <dbReference type="ARBA" id="ARBA00022723"/>
    </source>
</evidence>
<dbReference type="PROSITE" id="PS00696">
    <property type="entry name" value="ETF_ALPHA"/>
    <property type="match status" value="1"/>
</dbReference>